<dbReference type="InterPro" id="IPR027417">
    <property type="entry name" value="P-loop_NTPase"/>
</dbReference>
<dbReference type="AlphaFoldDB" id="A0A4Y6R955"/>
<evidence type="ECO:0000259" key="1">
    <source>
        <dbReference type="Pfam" id="PF00350"/>
    </source>
</evidence>
<protein>
    <recommendedName>
        <fullName evidence="1">Dynamin N-terminal domain-containing protein</fullName>
    </recommendedName>
</protein>
<sequence length="501" mass="55677">MNASKTQPGTLHEAMAAFASQMTGWHGICDGSLTARIVGEFSAGKTRLVNELLGDMVPQALKPISSREVQTRLPLEVTYGAQAALHLVERECDTDQATVVKALAHFPQRGEILAADYAPQRFRLRLSLPMQQLVLPEGDGYMEGNAPKRLFLIDMPGWNSSEDTLAEQPAELMLAGDNNLALVYVVSAMRLESSVNRQRLHDFLEALNDAYFLGQSQLLMVMTHCPEEDQQRLRALAACLVSDIWTKLGLDPDELELTVLCVEFDSMDALQLQAFRARFWQCLLAPLGQVADPGHPWQSRMRAWPEAWQLAPRVAASHRVLVAVRGMLAGICDQGVFLPGMNMRRLDGAEQEEIQSTLFRMWSKRARVKEWNSLLETSEDLLLAADHPLAAWWNLFWVSQTNSLLDAVHDLMRGATQALEDVSAQTVDLEAHLAQRLRTLHAAASMLATGSFARLVDAVHAAGELPAERLLASLFSLATVQTYYESQCGKLLQKQLQEETP</sequence>
<name>A0A4Y6R955_9BURK</name>
<reference evidence="2 3" key="1">
    <citation type="submission" date="2019-06" db="EMBL/GenBank/DDBJ databases">
        <title>Complete genome sequence of Janthinobacterium sp. SNU WT3 isolated from diseased rainbow trout.</title>
        <authorList>
            <person name="Oh W.T."/>
            <person name="Park S.C."/>
        </authorList>
    </citation>
    <scope>NUCLEOTIDE SEQUENCE [LARGE SCALE GENOMIC DNA]</scope>
    <source>
        <strain evidence="2 3">SNU WT3</strain>
    </source>
</reference>
<dbReference type="OrthoDB" id="5477114at2"/>
<dbReference type="InterPro" id="IPR045063">
    <property type="entry name" value="Dynamin_N"/>
</dbReference>
<proteinExistence type="predicted"/>
<dbReference type="Proteomes" id="UP000316665">
    <property type="component" value="Chromosome"/>
</dbReference>
<evidence type="ECO:0000313" key="3">
    <source>
        <dbReference type="Proteomes" id="UP000316665"/>
    </source>
</evidence>
<gene>
    <name evidence="2" type="ORF">FJQ89_03025</name>
</gene>
<organism evidence="2 3">
    <name type="scientific">Janthinobacterium tructae</name>
    <dbReference type="NCBI Taxonomy" id="2590869"/>
    <lineage>
        <taxon>Bacteria</taxon>
        <taxon>Pseudomonadati</taxon>
        <taxon>Pseudomonadota</taxon>
        <taxon>Betaproteobacteria</taxon>
        <taxon>Burkholderiales</taxon>
        <taxon>Oxalobacteraceae</taxon>
        <taxon>Janthinobacterium</taxon>
    </lineage>
</organism>
<dbReference type="Gene3D" id="3.40.50.300">
    <property type="entry name" value="P-loop containing nucleotide triphosphate hydrolases"/>
    <property type="match status" value="1"/>
</dbReference>
<keyword evidence="3" id="KW-1185">Reference proteome</keyword>
<dbReference type="KEGG" id="jas:FJQ89_03025"/>
<accession>A0A4Y6R955</accession>
<dbReference type="RefSeq" id="WP_141168985.1">
    <property type="nucleotide sequence ID" value="NZ_CP041185.1"/>
</dbReference>
<evidence type="ECO:0000313" key="2">
    <source>
        <dbReference type="EMBL" id="QDG69501.1"/>
    </source>
</evidence>
<dbReference type="EMBL" id="CP041185">
    <property type="protein sequence ID" value="QDG69501.1"/>
    <property type="molecule type" value="Genomic_DNA"/>
</dbReference>
<dbReference type="Pfam" id="PF00350">
    <property type="entry name" value="Dynamin_N"/>
    <property type="match status" value="1"/>
</dbReference>
<dbReference type="SUPFAM" id="SSF52540">
    <property type="entry name" value="P-loop containing nucleoside triphosphate hydrolases"/>
    <property type="match status" value="1"/>
</dbReference>
<feature type="domain" description="Dynamin N-terminal" evidence="1">
    <location>
        <begin position="37"/>
        <end position="205"/>
    </location>
</feature>